<feature type="compositionally biased region" description="Acidic residues" evidence="6">
    <location>
        <begin position="695"/>
        <end position="715"/>
    </location>
</feature>
<dbReference type="SMART" id="SM00382">
    <property type="entry name" value="AAA"/>
    <property type="match status" value="1"/>
</dbReference>
<comment type="subcellular location">
    <subcellularLocation>
        <location evidence="1">Nucleus</location>
    </subcellularLocation>
</comment>
<gene>
    <name evidence="8" type="ORF">CYCCA115_LOCUS20550</name>
</gene>
<dbReference type="GO" id="GO:0005664">
    <property type="term" value="C:nuclear origin of replication recognition complex"/>
    <property type="evidence" value="ECO:0007669"/>
    <property type="project" value="TreeGrafter"/>
</dbReference>
<dbReference type="Pfam" id="PF22606">
    <property type="entry name" value="Cdc6-ORC-like_ATPase_lid"/>
    <property type="match status" value="1"/>
</dbReference>
<feature type="compositionally biased region" description="Low complexity" evidence="6">
    <location>
        <begin position="335"/>
        <end position="365"/>
    </location>
</feature>
<dbReference type="CDD" id="cd00009">
    <property type="entry name" value="AAA"/>
    <property type="match status" value="1"/>
</dbReference>
<evidence type="ECO:0000313" key="8">
    <source>
        <dbReference type="EMBL" id="CAJ1964271.1"/>
    </source>
</evidence>
<evidence type="ECO:0000256" key="4">
    <source>
        <dbReference type="ARBA" id="ARBA00023125"/>
    </source>
</evidence>
<dbReference type="Proteomes" id="UP001295423">
    <property type="component" value="Unassembled WGS sequence"/>
</dbReference>
<feature type="region of interest" description="Disordered" evidence="6">
    <location>
        <begin position="273"/>
        <end position="415"/>
    </location>
</feature>
<evidence type="ECO:0000259" key="7">
    <source>
        <dbReference type="PROSITE" id="PS51038"/>
    </source>
</evidence>
<keyword evidence="4" id="KW-0238">DNA-binding</keyword>
<keyword evidence="5" id="KW-0539">Nucleus</keyword>
<feature type="domain" description="BAH" evidence="7">
    <location>
        <begin position="1040"/>
        <end position="1174"/>
    </location>
</feature>
<dbReference type="GO" id="GO:0016887">
    <property type="term" value="F:ATP hydrolysis activity"/>
    <property type="evidence" value="ECO:0007669"/>
    <property type="project" value="InterPro"/>
</dbReference>
<evidence type="ECO:0000313" key="9">
    <source>
        <dbReference type="Proteomes" id="UP001295423"/>
    </source>
</evidence>
<keyword evidence="3" id="KW-0235">DNA replication</keyword>
<dbReference type="InterPro" id="IPR054425">
    <property type="entry name" value="Cdc6_ORC1-like_ATPase_lid"/>
</dbReference>
<dbReference type="InterPro" id="IPR050311">
    <property type="entry name" value="ORC1/CDC6"/>
</dbReference>
<dbReference type="Pfam" id="PF00004">
    <property type="entry name" value="AAA"/>
    <property type="match status" value="1"/>
</dbReference>
<evidence type="ECO:0000256" key="2">
    <source>
        <dbReference type="ARBA" id="ARBA00008398"/>
    </source>
</evidence>
<feature type="region of interest" description="Disordered" evidence="6">
    <location>
        <begin position="669"/>
        <end position="719"/>
    </location>
</feature>
<feature type="compositionally biased region" description="Acidic residues" evidence="6">
    <location>
        <begin position="275"/>
        <end position="289"/>
    </location>
</feature>
<comment type="similarity">
    <text evidence="2">Belongs to the ORC1 family.</text>
</comment>
<feature type="compositionally biased region" description="Basic and acidic residues" evidence="6">
    <location>
        <begin position="290"/>
        <end position="302"/>
    </location>
</feature>
<dbReference type="EMBL" id="CAKOGP040002180">
    <property type="protein sequence ID" value="CAJ1964271.1"/>
    <property type="molecule type" value="Genomic_DNA"/>
</dbReference>
<dbReference type="GO" id="GO:0005524">
    <property type="term" value="F:ATP binding"/>
    <property type="evidence" value="ECO:0007669"/>
    <property type="project" value="InterPro"/>
</dbReference>
<dbReference type="InterPro" id="IPR027417">
    <property type="entry name" value="P-loop_NTPase"/>
</dbReference>
<evidence type="ECO:0000256" key="6">
    <source>
        <dbReference type="SAM" id="MobiDB-lite"/>
    </source>
</evidence>
<reference evidence="8" key="1">
    <citation type="submission" date="2023-08" db="EMBL/GenBank/DDBJ databases">
        <authorList>
            <person name="Audoor S."/>
            <person name="Bilcke G."/>
        </authorList>
    </citation>
    <scope>NUCLEOTIDE SEQUENCE</scope>
</reference>
<evidence type="ECO:0000256" key="5">
    <source>
        <dbReference type="ARBA" id="ARBA00023242"/>
    </source>
</evidence>
<evidence type="ECO:0000256" key="1">
    <source>
        <dbReference type="ARBA" id="ARBA00004123"/>
    </source>
</evidence>
<proteinExistence type="inferred from homology"/>
<feature type="compositionally biased region" description="Basic residues" evidence="6">
    <location>
        <begin position="303"/>
        <end position="320"/>
    </location>
</feature>
<dbReference type="GO" id="GO:0033314">
    <property type="term" value="P:mitotic DNA replication checkpoint signaling"/>
    <property type="evidence" value="ECO:0007669"/>
    <property type="project" value="TreeGrafter"/>
</dbReference>
<name>A0AAD2G5Y4_9STRA</name>
<accession>A0AAD2G5Y4</accession>
<dbReference type="GO" id="GO:0006270">
    <property type="term" value="P:DNA replication initiation"/>
    <property type="evidence" value="ECO:0007669"/>
    <property type="project" value="TreeGrafter"/>
</dbReference>
<dbReference type="GO" id="GO:0003688">
    <property type="term" value="F:DNA replication origin binding"/>
    <property type="evidence" value="ECO:0007669"/>
    <property type="project" value="TreeGrafter"/>
</dbReference>
<dbReference type="PROSITE" id="PS51038">
    <property type="entry name" value="BAH"/>
    <property type="match status" value="2"/>
</dbReference>
<dbReference type="InterPro" id="IPR001025">
    <property type="entry name" value="BAH_dom"/>
</dbReference>
<dbReference type="Gene3D" id="3.40.50.300">
    <property type="entry name" value="P-loop containing nucleotide triphosphate hydrolases"/>
    <property type="match status" value="1"/>
</dbReference>
<dbReference type="GO" id="GO:0003682">
    <property type="term" value="F:chromatin binding"/>
    <property type="evidence" value="ECO:0007669"/>
    <property type="project" value="InterPro"/>
</dbReference>
<dbReference type="InterPro" id="IPR003959">
    <property type="entry name" value="ATPase_AAA_core"/>
</dbReference>
<sequence>MECLPTANPIYSHKSEGLKTEYHAAFEIEYKCDNPNLKWKVHLGDVVAFSTLDKANTPKSIEEFMPDHYEKASPHWKLGLVTLLKQEQSPKSQSISIQLRILEKLLDTPFAKDKKITSTFRPFRKHDNLSQLPHVLVKTENYQSISPNQMLPLRIHMLSRQEFYPNGVNHEHEEDNLHLRFHVTKERIGGVNKPALVNSDPDVWVHLNVHNRPTNPQKTRIPVALQESWKHHTNFFGQYPELLPKLVYAYKNIALPSKWEQHLHYLNQNAKNDEEGGAAEEETLSTDDQVDQRTSNKKEKASSNKRKASSSKKGSTKRVRIQTPDEENKNANGANRSKSSTTKKNTTTKRPSILANRSNTTNTSATKKRKPSNKKQQDEPTASTTTSTSTTLSCSSPTARSPGNKSKKKRKTKVAPQVVVDESDLLLRLKKKEYYPELKRHVDLSVFLASVTSKRKATTNKWNIQPENNYFDISVGQIVAVLVDGTMSNDNNSPSSQQYNHNNITKTLLDTDRIQWSPAQVVSTCYSKDQDEWLLQVRWFFGLEELPTEIQEALLKDDFFACSPALSNSRVIESMNVDTIEVGTVLPLHVQVSSSIPTGEMLGLHEDGLPMVQLACKHLLTDKGQIVKIENDWADYRGGLSSLPEALLRGIQSLPPSLERKTVDWIQESAEDSTSSAEDTDAIASVSSEAVEGSSNDDQEEDEDENDQDESEDSQPMEVSSLASSPLYDRWNREFHDGVRLDVDRHSLVRTFSPRTRQWTVKVGFVVPIRLSKESIPKGFKSKKSYWHPFVEPWSPAQIVSIYKNKITNEWMMQIRWFDRFQDLLPQQRASVKNFDKPYVVFETESYVHVSLESVFPGRVIMTSSDVNSWAVETSFLTGLPLIPRLCGYMSLDEEIDTARDWTNYDLSMKSLPQPLSRGLMLDPINRENKGWILMLSRYYKAAIASRGIDPDEQLIKKWEGVEGLPLSMDFEKLDCTEVQISATGKILSSEGSAALHFFKKLSLTIPSQNLVVPSKVEHRSKEFGFSCKIGDLVCFYDDTAATRPDYVVMKHLKHLWHPYRVPWRCGQILCVYKSAVKDVLSVEIRRFLRHSDLPSLVQTFAPSASDNNREELFESDIVVEVPASHILGTADIFFSNFEKAVNMNDPSSHEKSRVSFRCKFFFQHKAKRILPIPVSSFTPESWFRECRSRSLQFSNWIGKYDALQKASTPLSPGLNATTVVDLLGSATKNDPKPMVHLESCGTERMMYLESKIQPNWSKYHHCGPFNSSRSLHWKIQVGDFVAVHSEAANSDSICLPFTDAWSAAQILAIFMDNDSVSSIEERLRIQVRLLKMKKVAENDIPFLEPLELFETLEIRSEDLRGPLLVCRHGDLFDEEWKRAQQQIPSIPCWGNDSLYLSFETSVKKSTLYSLDGINEILSKVGDAHPESYKSGGSCDRLDPSGVAWTSCKPFHIDLSQLRTFYTKMELVPSRQTYAVCAKEENNNDPWTTQMGDVVLIRCEGAKRYPMDSSWSVAEIVAIFKEFDSTDDLEKDQHTNGDRAMSSSSLRVEIRWLYERHDLQRDRTVETDSPEDFEEVFESDHTDIVDAEDILCPATLFSDSAKFTKVASFRGIPVKQYACRRFWSTKRKSLIPCGKLEGRQERGWLYSRNFPQEAQDKYSAINLQDNSKELREESTVHSWHENMNRVISKLTLLDASTGAYERGEGLVGREKELHELLSFFRAAIRGTAGTGGAKSSLFLAGSPGVGKTACVRAALARLRIEQSSGAIPKFNLISLNGMELRHPFEAYGKFWEALTGLKHVGTHEAAAARLTRYFTSPITNGVKDNNAVTVLLLDEIDYLMTEKQTVLYDFFDWPKRAAELRHGRRLVVVGISNTLNLADQLLQSVRSRLGSENKLLFKSYDLKETIAILDAKMKEASPNMDIFDKDAILLASKKTAGLSGDIRKVFKICRDAAKLVLRRWEESDSPYDSSNKFPTVRIGDVQKASLQSLETALKVAVSFSSPYQALLLISIASLKRATGREGNFDIKDIMMKMEAISGASGQAQYSPPPSFARTMDILIILAERGLLYLTTARSTMVSFRANKGGSGGAWPLVSLMIGEDQLSHGLKRTRHKELCEKNIPSLY</sequence>
<dbReference type="InterPro" id="IPR043151">
    <property type="entry name" value="BAH_sf"/>
</dbReference>
<evidence type="ECO:0000256" key="3">
    <source>
        <dbReference type="ARBA" id="ARBA00022705"/>
    </source>
</evidence>
<feature type="domain" description="BAH" evidence="7">
    <location>
        <begin position="1487"/>
        <end position="1634"/>
    </location>
</feature>
<feature type="compositionally biased region" description="Low complexity" evidence="6">
    <location>
        <begin position="381"/>
        <end position="398"/>
    </location>
</feature>
<feature type="compositionally biased region" description="Low complexity" evidence="6">
    <location>
        <begin position="672"/>
        <end position="694"/>
    </location>
</feature>
<dbReference type="PANTHER" id="PTHR10763">
    <property type="entry name" value="CELL DIVISION CONTROL PROTEIN 6-RELATED"/>
    <property type="match status" value="1"/>
</dbReference>
<dbReference type="PANTHER" id="PTHR10763:SF23">
    <property type="entry name" value="ORIGIN RECOGNITION COMPLEX SUBUNIT 1"/>
    <property type="match status" value="1"/>
</dbReference>
<dbReference type="Gene3D" id="2.30.30.490">
    <property type="match status" value="2"/>
</dbReference>
<protein>
    <recommendedName>
        <fullName evidence="7">BAH domain-containing protein</fullName>
    </recommendedName>
</protein>
<keyword evidence="9" id="KW-1185">Reference proteome</keyword>
<comment type="caution">
    <text evidence="8">The sequence shown here is derived from an EMBL/GenBank/DDBJ whole genome shotgun (WGS) entry which is preliminary data.</text>
</comment>
<organism evidence="8 9">
    <name type="scientific">Cylindrotheca closterium</name>
    <dbReference type="NCBI Taxonomy" id="2856"/>
    <lineage>
        <taxon>Eukaryota</taxon>
        <taxon>Sar</taxon>
        <taxon>Stramenopiles</taxon>
        <taxon>Ochrophyta</taxon>
        <taxon>Bacillariophyta</taxon>
        <taxon>Bacillariophyceae</taxon>
        <taxon>Bacillariophycidae</taxon>
        <taxon>Bacillariales</taxon>
        <taxon>Bacillariaceae</taxon>
        <taxon>Cylindrotheca</taxon>
    </lineage>
</organism>
<dbReference type="SUPFAM" id="SSF52540">
    <property type="entry name" value="P-loop containing nucleoside triphosphate hydrolases"/>
    <property type="match status" value="1"/>
</dbReference>
<dbReference type="InterPro" id="IPR003593">
    <property type="entry name" value="AAA+_ATPase"/>
</dbReference>